<sequence length="224" mass="25267">MSLSGVDNCQVRCSEVELLFSNYRPLTNLRKPKAMLASRPSRILKPKALACAHTQTSHAGFHRLSKFSAQEKPRLRVKLPGENSGEKPGLSKLLGFWKENTFRTVNTKAEYDVVNGKEIVQYLSQEIKESGLLSRSCWWPFWENPGAARVVTFCDTCYKVKPEYRGLVKMNVYPVPNGGGIPFGVYLVPTINAHHVRQLIVGPGGCIAFAREDYQFWDFKLSDV</sequence>
<protein>
    <submittedName>
        <fullName evidence="1">Uncharacterized protein</fullName>
    </submittedName>
</protein>
<dbReference type="STRING" id="1314790.A0A1Y1Z6S3"/>
<comment type="caution">
    <text evidence="1">The sequence shown here is derived from an EMBL/GenBank/DDBJ whole genome shotgun (WGS) entry which is preliminary data.</text>
</comment>
<reference evidence="1 2" key="1">
    <citation type="submission" date="2016-07" db="EMBL/GenBank/DDBJ databases">
        <title>Pervasive Adenine N6-methylation of Active Genes in Fungi.</title>
        <authorList>
            <consortium name="DOE Joint Genome Institute"/>
            <person name="Mondo S.J."/>
            <person name="Dannebaum R.O."/>
            <person name="Kuo R.C."/>
            <person name="Labutti K."/>
            <person name="Haridas S."/>
            <person name="Kuo A."/>
            <person name="Salamov A."/>
            <person name="Ahrendt S.R."/>
            <person name="Lipzen A."/>
            <person name="Sullivan W."/>
            <person name="Andreopoulos W.B."/>
            <person name="Clum A."/>
            <person name="Lindquist E."/>
            <person name="Daum C."/>
            <person name="Ramamoorthy G.K."/>
            <person name="Gryganskyi A."/>
            <person name="Culley D."/>
            <person name="Magnuson J.K."/>
            <person name="James T.Y."/>
            <person name="O'Malley M.A."/>
            <person name="Stajich J.E."/>
            <person name="Spatafora J.W."/>
            <person name="Visel A."/>
            <person name="Grigoriev I.V."/>
        </authorList>
    </citation>
    <scope>NUCLEOTIDE SEQUENCE [LARGE SCALE GENOMIC DNA]</scope>
    <source>
        <strain evidence="1 2">CBS 931.73</strain>
    </source>
</reference>
<proteinExistence type="predicted"/>
<dbReference type="OrthoDB" id="498204at2759"/>
<dbReference type="AlphaFoldDB" id="A0A1Y1Z6S3"/>
<accession>A0A1Y1Z6S3</accession>
<organism evidence="1 2">
    <name type="scientific">Basidiobolus meristosporus CBS 931.73</name>
    <dbReference type="NCBI Taxonomy" id="1314790"/>
    <lineage>
        <taxon>Eukaryota</taxon>
        <taxon>Fungi</taxon>
        <taxon>Fungi incertae sedis</taxon>
        <taxon>Zoopagomycota</taxon>
        <taxon>Entomophthoromycotina</taxon>
        <taxon>Basidiobolomycetes</taxon>
        <taxon>Basidiobolales</taxon>
        <taxon>Basidiobolaceae</taxon>
        <taxon>Basidiobolus</taxon>
    </lineage>
</organism>
<dbReference type="Proteomes" id="UP000193498">
    <property type="component" value="Unassembled WGS sequence"/>
</dbReference>
<name>A0A1Y1Z6S3_9FUNG</name>
<dbReference type="InParanoid" id="A0A1Y1Z6S3"/>
<gene>
    <name evidence="1" type="ORF">K493DRAFT_296220</name>
</gene>
<dbReference type="EMBL" id="MCFE01000020">
    <property type="protein sequence ID" value="ORY05972.1"/>
    <property type="molecule type" value="Genomic_DNA"/>
</dbReference>
<evidence type="ECO:0000313" key="2">
    <source>
        <dbReference type="Proteomes" id="UP000193498"/>
    </source>
</evidence>
<evidence type="ECO:0000313" key="1">
    <source>
        <dbReference type="EMBL" id="ORY05972.1"/>
    </source>
</evidence>
<keyword evidence="2" id="KW-1185">Reference proteome</keyword>